<feature type="signal peptide" evidence="1">
    <location>
        <begin position="1"/>
        <end position="21"/>
    </location>
</feature>
<dbReference type="EMBL" id="CP033930">
    <property type="protein sequence ID" value="AZB17085.1"/>
    <property type="molecule type" value="Genomic_DNA"/>
</dbReference>
<reference evidence="2 3" key="1">
    <citation type="submission" date="2018-11" db="EMBL/GenBank/DDBJ databases">
        <title>Proposal to divide the Flavobacteriaceae and reorganize its genera based on Amino Acid Identity values calculated from whole genome sequences.</title>
        <authorList>
            <person name="Nicholson A.C."/>
            <person name="Gulvik C.A."/>
            <person name="Whitney A.M."/>
            <person name="Humrighouse B.W."/>
            <person name="Bell M."/>
            <person name="Holmes B."/>
            <person name="Steigerwalt A.G."/>
            <person name="Villarma A."/>
            <person name="Sheth M."/>
            <person name="Batra D."/>
            <person name="Pryor J."/>
            <person name="Bernardet J.-F."/>
            <person name="Hugo C."/>
            <person name="Kampfer P."/>
            <person name="Newman J."/>
            <person name="McQuiston J.R."/>
        </authorList>
    </citation>
    <scope>NUCLEOTIDE SEQUENCE [LARGE SCALE GENOMIC DNA]</scope>
    <source>
        <strain evidence="2 3">H5559</strain>
    </source>
</reference>
<proteinExistence type="predicted"/>
<evidence type="ECO:0008006" key="4">
    <source>
        <dbReference type="Google" id="ProtNLM"/>
    </source>
</evidence>
<protein>
    <recommendedName>
        <fullName evidence="4">Lipoprotein</fullName>
    </recommendedName>
</protein>
<accession>A0AAD0YRS3</accession>
<evidence type="ECO:0000256" key="1">
    <source>
        <dbReference type="SAM" id="SignalP"/>
    </source>
</evidence>
<feature type="chain" id="PRO_5042099914" description="Lipoprotein" evidence="1">
    <location>
        <begin position="22"/>
        <end position="185"/>
    </location>
</feature>
<organism evidence="2 3">
    <name type="scientific">Chryseobacterium indologenes</name>
    <name type="common">Flavobacterium indologenes</name>
    <dbReference type="NCBI Taxonomy" id="253"/>
    <lineage>
        <taxon>Bacteria</taxon>
        <taxon>Pseudomonadati</taxon>
        <taxon>Bacteroidota</taxon>
        <taxon>Flavobacteriia</taxon>
        <taxon>Flavobacteriales</taxon>
        <taxon>Weeksellaceae</taxon>
        <taxon>Chryseobacterium group</taxon>
        <taxon>Chryseobacterium</taxon>
    </lineage>
</organism>
<dbReference type="Proteomes" id="UP000269015">
    <property type="component" value="Chromosome"/>
</dbReference>
<evidence type="ECO:0000313" key="3">
    <source>
        <dbReference type="Proteomes" id="UP000269015"/>
    </source>
</evidence>
<dbReference type="RefSeq" id="WP_061084671.1">
    <property type="nucleotide sequence ID" value="NZ_CP033930.1"/>
</dbReference>
<gene>
    <name evidence="2" type="ORF">EG352_04495</name>
</gene>
<keyword evidence="1" id="KW-0732">Signal</keyword>
<evidence type="ECO:0000313" key="2">
    <source>
        <dbReference type="EMBL" id="AZB17085.1"/>
    </source>
</evidence>
<dbReference type="AlphaFoldDB" id="A0AAD0YRS3"/>
<dbReference type="PROSITE" id="PS51257">
    <property type="entry name" value="PROKAR_LIPOPROTEIN"/>
    <property type="match status" value="1"/>
</dbReference>
<name>A0AAD0YRS3_CHRID</name>
<sequence>MIRGILLLVLMLSMISCTTTKELTEENNIPGDGSYFTILYYGYPNTERLILAESISEKWKIKYKEAAGCAIDGKTKRKIEDKNRKTYAKIEKKYGDDWKIKYEKDIIDAGIAQADIMDILITNKTFRAEIEKNHIEIDGVDKEVWPLKESGAYQVKIYGSDEKNEKINCCTFHVNTKNKTVYLIK</sequence>